<dbReference type="Gene3D" id="3.40.220.10">
    <property type="entry name" value="Leucine Aminopeptidase, subunit E, domain 1"/>
    <property type="match status" value="1"/>
</dbReference>
<dbReference type="InterPro" id="IPR043472">
    <property type="entry name" value="Macro_dom-like"/>
</dbReference>
<dbReference type="Proteomes" id="UP000001497">
    <property type="component" value="Chromosome"/>
</dbReference>
<dbReference type="SUPFAM" id="SSF52949">
    <property type="entry name" value="Macro domain-like"/>
    <property type="match status" value="1"/>
</dbReference>
<sequence>MQNKIDYKKLNIEVYEDTAERCRTNARLRNSIERSIHEQKFTGERENVVVESREIFAERANIIVSQKRTLEAAKAYANTKVAVLNFASASHPGGGVTTGAGAQEESICRCSTLHPCLLAPKMEKLFYEPHWHQKNALHDDDCIYTPGVTVIKTDTSAPELLDESDWYNVDVITCAAPNLRNFERKKELLVDKYGCGSITDEGLKQLHIKRLRRILDIAILNNAESIILGAFGCGAFMNDPRIVANATAEAIKDYLHAFKNIEFAVFCRPGFEQNYKEFCKLREVG</sequence>
<evidence type="ECO:0000313" key="2">
    <source>
        <dbReference type="EMBL" id="ACX74756.1"/>
    </source>
</evidence>
<dbReference type="Pfam" id="PF10021">
    <property type="entry name" value="PARG_cat_microb"/>
    <property type="match status" value="1"/>
</dbReference>
<dbReference type="PANTHER" id="PTHR35596">
    <property type="entry name" value="DUF2263 DOMAIN-CONTAINING PROTEIN"/>
    <property type="match status" value="1"/>
</dbReference>
<reference evidence="2" key="1">
    <citation type="submission" date="2009-10" db="EMBL/GenBank/DDBJ databases">
        <title>Complete sequence of Fibrobacter succinogenes subsp. succinogenes S85.</title>
        <authorList>
            <consortium name="US DOE Joint Genome Institute"/>
            <person name="Lucas S."/>
            <person name="Copeland A."/>
            <person name="Lapidus A."/>
            <person name="Glavina del Rio T."/>
            <person name="Tice H."/>
            <person name="Bruce D."/>
            <person name="Goodwin L."/>
            <person name="Pitluck S."/>
            <person name="Chertkov O."/>
            <person name="Detter J.C."/>
            <person name="Han C."/>
            <person name="Tapia R."/>
            <person name="Larimer F."/>
            <person name="Land M."/>
            <person name="Hauser L."/>
            <person name="Kyrpides N."/>
            <person name="Mikhailova N."/>
            <person name="Weimer P.J."/>
            <person name="Stevenson D.M."/>
            <person name="Boyum J."/>
            <person name="Brumm P.I."/>
            <person name="Mead D."/>
        </authorList>
    </citation>
    <scope>NUCLEOTIDE SEQUENCE [LARGE SCALE GENOMIC DNA]</scope>
    <source>
        <strain evidence="2">S85</strain>
    </source>
</reference>
<protein>
    <recommendedName>
        <fullName evidence="1">Microbial-type PARG catalytic domain-containing protein</fullName>
    </recommendedName>
</protein>
<dbReference type="RefSeq" id="WP_015731932.1">
    <property type="nucleotide sequence ID" value="NC_013410.1"/>
</dbReference>
<dbReference type="PANTHER" id="PTHR35596:SF1">
    <property type="entry name" value="MICROBIAL-TYPE PARG CATALYTIC DOMAIN-CONTAINING PROTEIN"/>
    <property type="match status" value="1"/>
</dbReference>
<evidence type="ECO:0000313" key="3">
    <source>
        <dbReference type="Proteomes" id="UP000001497"/>
    </source>
</evidence>
<dbReference type="EMBL" id="CP001792">
    <property type="protein sequence ID" value="ACX74756.1"/>
    <property type="molecule type" value="Genomic_DNA"/>
</dbReference>
<organism evidence="2 3">
    <name type="scientific">Fibrobacter succinogenes (strain ATCC 19169 / S85)</name>
    <dbReference type="NCBI Taxonomy" id="59374"/>
    <lineage>
        <taxon>Bacteria</taxon>
        <taxon>Pseudomonadati</taxon>
        <taxon>Fibrobacterota</taxon>
        <taxon>Fibrobacteria</taxon>
        <taxon>Fibrobacterales</taxon>
        <taxon>Fibrobacteraceae</taxon>
        <taxon>Fibrobacter</taxon>
    </lineage>
</organism>
<dbReference type="PIRSF" id="PIRSF014899">
    <property type="entry name" value="UCP014899"/>
    <property type="match status" value="1"/>
</dbReference>
<accession>A0ABN3YWR9</accession>
<name>A0ABN3YWR9_FIBSS</name>
<dbReference type="InterPro" id="IPR019261">
    <property type="entry name" value="PARG_cat_microbial"/>
</dbReference>
<keyword evidence="3" id="KW-1185">Reference proteome</keyword>
<proteinExistence type="predicted"/>
<gene>
    <name evidence="2" type="ordered locus">Fisuc_1152</name>
</gene>
<evidence type="ECO:0000259" key="1">
    <source>
        <dbReference type="Pfam" id="PF10021"/>
    </source>
</evidence>
<dbReference type="NCBIfam" id="TIGR02452">
    <property type="entry name" value="TIGR02452 family protein"/>
    <property type="match status" value="1"/>
</dbReference>
<feature type="domain" description="Microbial-type PARG catalytic" evidence="1">
    <location>
        <begin position="24"/>
        <end position="152"/>
    </location>
</feature>
<dbReference type="InterPro" id="IPR012664">
    <property type="entry name" value="CHP02452"/>
</dbReference>